<protein>
    <recommendedName>
        <fullName evidence="3">beta-N-acetylhexosaminidase</fullName>
        <ecNumber evidence="3">3.2.1.52</ecNumber>
    </recommendedName>
</protein>
<dbReference type="InterPro" id="IPR050226">
    <property type="entry name" value="NagZ_Beta-hexosaminidase"/>
</dbReference>
<dbReference type="AlphaFoldDB" id="A0A5C1QHV3"/>
<keyword evidence="9" id="KW-1185">Reference proteome</keyword>
<dbReference type="Pfam" id="PF00933">
    <property type="entry name" value="Glyco_hydro_3"/>
    <property type="match status" value="1"/>
</dbReference>
<dbReference type="EC" id="3.2.1.52" evidence="3"/>
<dbReference type="GO" id="GO:0005975">
    <property type="term" value="P:carbohydrate metabolic process"/>
    <property type="evidence" value="ECO:0007669"/>
    <property type="project" value="InterPro"/>
</dbReference>
<dbReference type="Proteomes" id="UP000324209">
    <property type="component" value="Chromosome"/>
</dbReference>
<evidence type="ECO:0000256" key="2">
    <source>
        <dbReference type="ARBA" id="ARBA00005336"/>
    </source>
</evidence>
<dbReference type="OrthoDB" id="9805821at2"/>
<dbReference type="PANTHER" id="PTHR30480">
    <property type="entry name" value="BETA-HEXOSAMINIDASE-RELATED"/>
    <property type="match status" value="1"/>
</dbReference>
<dbReference type="PROSITE" id="PS00775">
    <property type="entry name" value="GLYCOSYL_HYDROL_F3"/>
    <property type="match status" value="1"/>
</dbReference>
<dbReference type="SUPFAM" id="SSF51445">
    <property type="entry name" value="(Trans)glycosidases"/>
    <property type="match status" value="1"/>
</dbReference>
<gene>
    <name evidence="8" type="ORF">EXM22_03790</name>
</gene>
<comment type="similarity">
    <text evidence="2">Belongs to the glycosyl hydrolase 3 family.</text>
</comment>
<dbReference type="PROSITE" id="PS51257">
    <property type="entry name" value="PROKAR_LIPOPROTEIN"/>
    <property type="match status" value="1"/>
</dbReference>
<evidence type="ECO:0000313" key="8">
    <source>
        <dbReference type="EMBL" id="QEN07151.1"/>
    </source>
</evidence>
<reference evidence="8 9" key="1">
    <citation type="submission" date="2019-02" db="EMBL/GenBank/DDBJ databases">
        <title>Complete Genome Sequence and Methylome Analysis of free living Spirochaetas.</title>
        <authorList>
            <person name="Fomenkov A."/>
            <person name="Dubinina G."/>
            <person name="Leshcheva N."/>
            <person name="Mikheeva N."/>
            <person name="Grabovich M."/>
            <person name="Vincze T."/>
            <person name="Roberts R.J."/>
        </authorList>
    </citation>
    <scope>NUCLEOTIDE SEQUENCE [LARGE SCALE GENOMIC DNA]</scope>
    <source>
        <strain evidence="8 9">K2</strain>
    </source>
</reference>
<evidence type="ECO:0000259" key="7">
    <source>
        <dbReference type="Pfam" id="PF00933"/>
    </source>
</evidence>
<feature type="domain" description="Glycoside hydrolase family 3 N-terminal" evidence="7">
    <location>
        <begin position="84"/>
        <end position="408"/>
    </location>
</feature>
<dbReference type="InterPro" id="IPR017853">
    <property type="entry name" value="GH"/>
</dbReference>
<dbReference type="PANTHER" id="PTHR30480:SF13">
    <property type="entry name" value="BETA-HEXOSAMINIDASE"/>
    <property type="match status" value="1"/>
</dbReference>
<dbReference type="RefSeq" id="WP_149485233.1">
    <property type="nucleotide sequence ID" value="NZ_CP036150.1"/>
</dbReference>
<dbReference type="GO" id="GO:0009254">
    <property type="term" value="P:peptidoglycan turnover"/>
    <property type="evidence" value="ECO:0007669"/>
    <property type="project" value="TreeGrafter"/>
</dbReference>
<proteinExistence type="inferred from homology"/>
<dbReference type="GO" id="GO:0004563">
    <property type="term" value="F:beta-N-acetylhexosaminidase activity"/>
    <property type="evidence" value="ECO:0007669"/>
    <property type="project" value="UniProtKB-EC"/>
</dbReference>
<evidence type="ECO:0000313" key="9">
    <source>
        <dbReference type="Proteomes" id="UP000324209"/>
    </source>
</evidence>
<evidence type="ECO:0000256" key="4">
    <source>
        <dbReference type="ARBA" id="ARBA00022801"/>
    </source>
</evidence>
<evidence type="ECO:0000256" key="1">
    <source>
        <dbReference type="ARBA" id="ARBA00001231"/>
    </source>
</evidence>
<dbReference type="InterPro" id="IPR036962">
    <property type="entry name" value="Glyco_hydro_3_N_sf"/>
</dbReference>
<name>A0A5C1QHV3_9SPIO</name>
<comment type="catalytic activity">
    <reaction evidence="1">
        <text>Hydrolysis of terminal non-reducing N-acetyl-D-hexosamine residues in N-acetyl-beta-D-hexosaminides.</text>
        <dbReference type="EC" id="3.2.1.52"/>
    </reaction>
</comment>
<dbReference type="KEGG" id="ock:EXM22_03790"/>
<dbReference type="InterPro" id="IPR019800">
    <property type="entry name" value="Glyco_hydro_3_AS"/>
</dbReference>
<evidence type="ECO:0000256" key="6">
    <source>
        <dbReference type="SAM" id="MobiDB-lite"/>
    </source>
</evidence>
<keyword evidence="4 8" id="KW-0378">Hydrolase</keyword>
<dbReference type="EMBL" id="CP036150">
    <property type="protein sequence ID" value="QEN07151.1"/>
    <property type="molecule type" value="Genomic_DNA"/>
</dbReference>
<dbReference type="Gene3D" id="3.20.20.300">
    <property type="entry name" value="Glycoside hydrolase, family 3, N-terminal domain"/>
    <property type="match status" value="1"/>
</dbReference>
<organism evidence="8 9">
    <name type="scientific">Oceanispirochaeta crateris</name>
    <dbReference type="NCBI Taxonomy" id="2518645"/>
    <lineage>
        <taxon>Bacteria</taxon>
        <taxon>Pseudomonadati</taxon>
        <taxon>Spirochaetota</taxon>
        <taxon>Spirochaetia</taxon>
        <taxon>Spirochaetales</taxon>
        <taxon>Spirochaetaceae</taxon>
        <taxon>Oceanispirochaeta</taxon>
    </lineage>
</organism>
<feature type="region of interest" description="Disordered" evidence="6">
    <location>
        <begin position="426"/>
        <end position="445"/>
    </location>
</feature>
<evidence type="ECO:0000256" key="5">
    <source>
        <dbReference type="ARBA" id="ARBA00023295"/>
    </source>
</evidence>
<evidence type="ECO:0000256" key="3">
    <source>
        <dbReference type="ARBA" id="ARBA00012663"/>
    </source>
</evidence>
<accession>A0A5C1QHV3</accession>
<sequence>MKRIFSIITFSVLFMISCRTNQIMDEKALLSTPDRQLNSQSQSQNTKEDFNDAYLKKIGLYSALSQSAKDSLIDSYLLSMTDSEKIGQLFILAIRHTDYGKPALKVDETIKTFMSKYKPGGIILFSLNFKNPEQTKELISQLQSISPYPLFITTDEEGGKVSRLGKSAYMNVLYLPPAGEIGDTLNTDLAEVAAEYLGLDMKELGFNMNMAPVADVADADPMNPIGSRSFSSDPETAGSMTAAAVRGYKKAGISPVLKHFPGHGNVGGDSHNGAVASLSSREDFYNIDFIPFIKGIEAGTDFIMMGHMAAPALTGTNEPASLSRQIQTVILREEFRYEGLIITDAMDMGAIKNSFAPGEAALKAFLAGSDMILMPENIPEAQQTLLKALSDGLYTQERLDESLRRILKIKLNNGLFDKTVQSLTDSQNMNKSDRHTLITNRLNTQ</sequence>
<dbReference type="InterPro" id="IPR001764">
    <property type="entry name" value="Glyco_hydro_3_N"/>
</dbReference>
<keyword evidence="5" id="KW-0326">Glycosidase</keyword>